<organism evidence="2 3">
    <name type="scientific">Puccinia striiformis f. sp. tritici PST-78</name>
    <dbReference type="NCBI Taxonomy" id="1165861"/>
    <lineage>
        <taxon>Eukaryota</taxon>
        <taxon>Fungi</taxon>
        <taxon>Dikarya</taxon>
        <taxon>Basidiomycota</taxon>
        <taxon>Pucciniomycotina</taxon>
        <taxon>Pucciniomycetes</taxon>
        <taxon>Pucciniales</taxon>
        <taxon>Pucciniaceae</taxon>
        <taxon>Puccinia</taxon>
    </lineage>
</organism>
<accession>A0A0L0V7H1</accession>
<comment type="caution">
    <text evidence="2">The sequence shown here is derived from an EMBL/GenBank/DDBJ whole genome shotgun (WGS) entry which is preliminary data.</text>
</comment>
<gene>
    <name evidence="2" type="ORF">PSTG_11603</name>
</gene>
<evidence type="ECO:0000313" key="2">
    <source>
        <dbReference type="EMBL" id="KNE95126.1"/>
    </source>
</evidence>
<proteinExistence type="predicted"/>
<dbReference type="OrthoDB" id="2503476at2759"/>
<reference evidence="3" key="1">
    <citation type="submission" date="2014-03" db="EMBL/GenBank/DDBJ databases">
        <title>The Genome Sequence of Puccinia striiformis f. sp. tritici PST-78.</title>
        <authorList>
            <consortium name="The Broad Institute Genome Sequencing Platform"/>
            <person name="Cuomo C."/>
            <person name="Hulbert S."/>
            <person name="Chen X."/>
            <person name="Walker B."/>
            <person name="Young S.K."/>
            <person name="Zeng Q."/>
            <person name="Gargeya S."/>
            <person name="Fitzgerald M."/>
            <person name="Haas B."/>
            <person name="Abouelleil A."/>
            <person name="Alvarado L."/>
            <person name="Arachchi H.M."/>
            <person name="Berlin A.M."/>
            <person name="Chapman S.B."/>
            <person name="Goldberg J."/>
            <person name="Griggs A."/>
            <person name="Gujja S."/>
            <person name="Hansen M."/>
            <person name="Howarth C."/>
            <person name="Imamovic A."/>
            <person name="Larimer J."/>
            <person name="McCowan C."/>
            <person name="Montmayeur A."/>
            <person name="Murphy C."/>
            <person name="Neiman D."/>
            <person name="Pearson M."/>
            <person name="Priest M."/>
            <person name="Roberts A."/>
            <person name="Saif S."/>
            <person name="Shea T."/>
            <person name="Sisk P."/>
            <person name="Sykes S."/>
            <person name="Wortman J."/>
            <person name="Nusbaum C."/>
            <person name="Birren B."/>
        </authorList>
    </citation>
    <scope>NUCLEOTIDE SEQUENCE [LARGE SCALE GENOMIC DNA]</scope>
    <source>
        <strain evidence="3">race PST-78</strain>
    </source>
</reference>
<feature type="compositionally biased region" description="Polar residues" evidence="1">
    <location>
        <begin position="28"/>
        <end position="56"/>
    </location>
</feature>
<name>A0A0L0V7H1_9BASI</name>
<sequence>MSSTTQNLAPIMPFIEPIDPIELPSVFDLQNSTTNQSASGTANCPSNIDQAQQNPNAWKGKANHAQAADKHRREASKDEAVIEQTRKDLEQKISELNQLKNQLAETEQRERELASRITT</sequence>
<evidence type="ECO:0008006" key="4">
    <source>
        <dbReference type="Google" id="ProtNLM"/>
    </source>
</evidence>
<dbReference type="EMBL" id="AJIL01000103">
    <property type="protein sequence ID" value="KNE95126.1"/>
    <property type="molecule type" value="Genomic_DNA"/>
</dbReference>
<feature type="region of interest" description="Disordered" evidence="1">
    <location>
        <begin position="27"/>
        <end position="81"/>
    </location>
</feature>
<dbReference type="Proteomes" id="UP000054564">
    <property type="component" value="Unassembled WGS sequence"/>
</dbReference>
<feature type="compositionally biased region" description="Basic and acidic residues" evidence="1">
    <location>
        <begin position="67"/>
        <end position="81"/>
    </location>
</feature>
<protein>
    <recommendedName>
        <fullName evidence="4">BZIP domain-containing protein</fullName>
    </recommendedName>
</protein>
<keyword evidence="3" id="KW-1185">Reference proteome</keyword>
<evidence type="ECO:0000256" key="1">
    <source>
        <dbReference type="SAM" id="MobiDB-lite"/>
    </source>
</evidence>
<evidence type="ECO:0000313" key="3">
    <source>
        <dbReference type="Proteomes" id="UP000054564"/>
    </source>
</evidence>
<dbReference type="AlphaFoldDB" id="A0A0L0V7H1"/>